<accession>C9LM44</accession>
<evidence type="ECO:0000256" key="3">
    <source>
        <dbReference type="ARBA" id="ARBA00022448"/>
    </source>
</evidence>
<keyword evidence="8" id="KW-0472">Membrane</keyword>
<dbReference type="InterPro" id="IPR027417">
    <property type="entry name" value="P-loop_NTPase"/>
</dbReference>
<dbReference type="GO" id="GO:0043190">
    <property type="term" value="C:ATP-binding cassette (ABC) transporter complex"/>
    <property type="evidence" value="ECO:0007669"/>
    <property type="project" value="TreeGrafter"/>
</dbReference>
<comment type="similarity">
    <text evidence="2">Belongs to the ABC transporter superfamily.</text>
</comment>
<dbReference type="Pfam" id="PF00005">
    <property type="entry name" value="ABC_tran"/>
    <property type="match status" value="1"/>
</dbReference>
<dbReference type="PANTHER" id="PTHR43553">
    <property type="entry name" value="HEAVY METAL TRANSPORTER"/>
    <property type="match status" value="1"/>
</dbReference>
<evidence type="ECO:0000256" key="7">
    <source>
        <dbReference type="ARBA" id="ARBA00022967"/>
    </source>
</evidence>
<keyword evidence="6 10" id="KW-0067">ATP-binding</keyword>
<protein>
    <submittedName>
        <fullName evidence="10">ABC transporter, ATP-binding protein</fullName>
    </submittedName>
</protein>
<keyword evidence="4" id="KW-1003">Cell membrane</keyword>
<dbReference type="InterPro" id="IPR003439">
    <property type="entry name" value="ABC_transporter-like_ATP-bd"/>
</dbReference>
<name>C9LM44_9FIRM</name>
<evidence type="ECO:0000256" key="5">
    <source>
        <dbReference type="ARBA" id="ARBA00022741"/>
    </source>
</evidence>
<dbReference type="OrthoDB" id="9784332at2"/>
<gene>
    <name evidence="10" type="ORF">GCWU000321_00580</name>
</gene>
<dbReference type="SUPFAM" id="SSF52540">
    <property type="entry name" value="P-loop containing nucleoside triphosphate hydrolases"/>
    <property type="match status" value="1"/>
</dbReference>
<dbReference type="SMART" id="SM00382">
    <property type="entry name" value="AAA"/>
    <property type="match status" value="1"/>
</dbReference>
<dbReference type="STRING" id="592028.GCWU000321_00580"/>
<evidence type="ECO:0000256" key="6">
    <source>
        <dbReference type="ARBA" id="ARBA00022840"/>
    </source>
</evidence>
<evidence type="ECO:0000256" key="2">
    <source>
        <dbReference type="ARBA" id="ARBA00005417"/>
    </source>
</evidence>
<dbReference type="HOGENOM" id="CLU_000604_1_22_9"/>
<keyword evidence="7" id="KW-1278">Translocase</keyword>
<keyword evidence="11" id="KW-1185">Reference proteome</keyword>
<dbReference type="Proteomes" id="UP000004736">
    <property type="component" value="Unassembled WGS sequence"/>
</dbReference>
<keyword evidence="3" id="KW-0813">Transport</keyword>
<evidence type="ECO:0000313" key="10">
    <source>
        <dbReference type="EMBL" id="EEW96630.1"/>
    </source>
</evidence>
<dbReference type="InterPro" id="IPR050095">
    <property type="entry name" value="ECF_ABC_transporter_ATP-bd"/>
</dbReference>
<evidence type="ECO:0000256" key="4">
    <source>
        <dbReference type="ARBA" id="ARBA00022475"/>
    </source>
</evidence>
<keyword evidence="5" id="KW-0547">Nucleotide-binding</keyword>
<dbReference type="InterPro" id="IPR003593">
    <property type="entry name" value="AAA+_ATPase"/>
</dbReference>
<evidence type="ECO:0000259" key="9">
    <source>
        <dbReference type="PROSITE" id="PS50893"/>
    </source>
</evidence>
<dbReference type="GO" id="GO:0042626">
    <property type="term" value="F:ATPase-coupled transmembrane transporter activity"/>
    <property type="evidence" value="ECO:0007669"/>
    <property type="project" value="TreeGrafter"/>
</dbReference>
<reference evidence="10" key="1">
    <citation type="submission" date="2009-09" db="EMBL/GenBank/DDBJ databases">
        <authorList>
            <person name="Weinstock G."/>
            <person name="Sodergren E."/>
            <person name="Clifton S."/>
            <person name="Fulton L."/>
            <person name="Fulton B."/>
            <person name="Courtney L."/>
            <person name="Fronick C."/>
            <person name="Harrison M."/>
            <person name="Strong C."/>
            <person name="Farmer C."/>
            <person name="Delahaunty K."/>
            <person name="Markovic C."/>
            <person name="Hall O."/>
            <person name="Minx P."/>
            <person name="Tomlinson C."/>
            <person name="Mitreva M."/>
            <person name="Nelson J."/>
            <person name="Hou S."/>
            <person name="Wollam A."/>
            <person name="Pepin K.H."/>
            <person name="Johnson M."/>
            <person name="Bhonagiri V."/>
            <person name="Nash W.E."/>
            <person name="Warren W."/>
            <person name="Chinwalla A."/>
            <person name="Mardis E.R."/>
            <person name="Wilson R.K."/>
        </authorList>
    </citation>
    <scope>NUCLEOTIDE SEQUENCE [LARGE SCALE GENOMIC DNA]</scope>
    <source>
        <strain evidence="10">DSM 15470</strain>
    </source>
</reference>
<dbReference type="Gene3D" id="3.40.50.300">
    <property type="entry name" value="P-loop containing nucleotide triphosphate hydrolases"/>
    <property type="match status" value="1"/>
</dbReference>
<dbReference type="AlphaFoldDB" id="C9LM44"/>
<comment type="caution">
    <text evidence="10">The sequence shown here is derived from an EMBL/GenBank/DDBJ whole genome shotgun (WGS) entry which is preliminary data.</text>
</comment>
<dbReference type="PANTHER" id="PTHR43553:SF24">
    <property type="entry name" value="ENERGY-COUPLING FACTOR TRANSPORTER ATP-BINDING PROTEIN ECFA1"/>
    <property type="match status" value="1"/>
</dbReference>
<organism evidence="10 11">
    <name type="scientific">Dialister invisus DSM 15470</name>
    <dbReference type="NCBI Taxonomy" id="592028"/>
    <lineage>
        <taxon>Bacteria</taxon>
        <taxon>Bacillati</taxon>
        <taxon>Bacillota</taxon>
        <taxon>Negativicutes</taxon>
        <taxon>Veillonellales</taxon>
        <taxon>Veillonellaceae</taxon>
        <taxon>Dialister</taxon>
    </lineage>
</organism>
<dbReference type="eggNOG" id="COG1122">
    <property type="taxonomic scope" value="Bacteria"/>
</dbReference>
<proteinExistence type="inferred from homology"/>
<dbReference type="GO" id="GO:0016887">
    <property type="term" value="F:ATP hydrolysis activity"/>
    <property type="evidence" value="ECO:0007669"/>
    <property type="project" value="InterPro"/>
</dbReference>
<comment type="subcellular location">
    <subcellularLocation>
        <location evidence="1">Cell membrane</location>
        <topology evidence="1">Peripheral membrane protein</topology>
    </subcellularLocation>
</comment>
<evidence type="ECO:0000256" key="1">
    <source>
        <dbReference type="ARBA" id="ARBA00004202"/>
    </source>
</evidence>
<dbReference type="InterPro" id="IPR015856">
    <property type="entry name" value="ABC_transpr_CbiO/EcfA_su"/>
</dbReference>
<sequence length="272" mass="30328">MLEMEHVTFRYSKETPVILSDVSVSFGKGEFIAVTGRNGSGKTTVTRLLTGLEKPTEGRIIYDGKNVTDEGAAKRSRFIGYVFQQPERQMFMPTVREEIGFGPYQQGKRGSELDELVDRAMADTDISELADAYPRTLSRGDQQRVAIASGLAMNTEYLVLDEPTSGQDGREKKKLMSLMDQLKAKGITILLVTHDMDVVAKNCTRVIVVANKEIVFDGVPSDLFSEENRPGIWGLTYPPAVLLGRCLPGAPYCKDMDTFCAKFLEIRKERVR</sequence>
<dbReference type="FunFam" id="3.40.50.300:FF:000224">
    <property type="entry name" value="Energy-coupling factor transporter ATP-binding protein EcfA"/>
    <property type="match status" value="1"/>
</dbReference>
<dbReference type="CDD" id="cd03225">
    <property type="entry name" value="ABC_cobalt_CbiO_domain1"/>
    <property type="match status" value="1"/>
</dbReference>
<dbReference type="EMBL" id="ACIM02000001">
    <property type="protein sequence ID" value="EEW96630.1"/>
    <property type="molecule type" value="Genomic_DNA"/>
</dbReference>
<evidence type="ECO:0000313" key="11">
    <source>
        <dbReference type="Proteomes" id="UP000004736"/>
    </source>
</evidence>
<feature type="domain" description="ABC transporter" evidence="9">
    <location>
        <begin position="2"/>
        <end position="236"/>
    </location>
</feature>
<dbReference type="PROSITE" id="PS50893">
    <property type="entry name" value="ABC_TRANSPORTER_2"/>
    <property type="match status" value="1"/>
</dbReference>
<evidence type="ECO:0000256" key="8">
    <source>
        <dbReference type="ARBA" id="ARBA00023136"/>
    </source>
</evidence>
<dbReference type="RefSeq" id="WP_007069563.1">
    <property type="nucleotide sequence ID" value="NZ_GG698602.1"/>
</dbReference>
<dbReference type="GeneID" id="78277299"/>
<dbReference type="GO" id="GO:0005524">
    <property type="term" value="F:ATP binding"/>
    <property type="evidence" value="ECO:0007669"/>
    <property type="project" value="UniProtKB-KW"/>
</dbReference>